<dbReference type="SUPFAM" id="SSF52047">
    <property type="entry name" value="RNI-like"/>
    <property type="match status" value="1"/>
</dbReference>
<dbReference type="Gene3D" id="3.80.10.10">
    <property type="entry name" value="Ribonuclease Inhibitor"/>
    <property type="match status" value="1"/>
</dbReference>
<sequence length="471" mass="55588">MSQLIEDCLRIIFTEFKNDSNSLYSCMLVNKYWCQIVIPILWKNPYMLKNISHKKLYNTIFNLLPDESKQFLLNNNIKLPLNTKKILSNKPLFNYISLSSKISLEFIDDMIRTLIKKEFEYDKYKKLEQEIYRLFINNCKVIKDFYWKTTQPLLEYTGASNCFSQLYALTIDLQFVNSSALFDMAKICQNIEDLKVWYCNGDIPGLIMLIDVQKNLQSLFIYFMEVEEPCVQLSEVIERKASTIKKFTMEPFIATLSPKFFPLLINLQHLDLRNMIKMKKEIVGLQEWKNYLSISSFPNLHCLKTIYLPIRFNCMLIEKSHGSIVEINISRHSYNRTPLHSEKLIEAISKNCPKLEKLTIDVELKNLSGIKDILLNCSQLKRIRLSLCNEGRLNVCDELLEILVKFSPNTLNSFSLNKWKFSVDSLQSFFESWRNRFPIIFDLYFGNFTEEHKIIVKKYFDEGIIKETNFL</sequence>
<dbReference type="VEuPathDB" id="FungiDB:RhiirFUN_024353"/>
<dbReference type="HOGENOM" id="CLU_028913_8_1_1"/>
<evidence type="ECO:0008006" key="2">
    <source>
        <dbReference type="Google" id="ProtNLM"/>
    </source>
</evidence>
<protein>
    <recommendedName>
        <fullName evidence="2">F-box domain-containing protein</fullName>
    </recommendedName>
</protein>
<name>U9UKL3_RHIID</name>
<gene>
    <name evidence="1" type="ORF">GLOINDRAFT_19966</name>
</gene>
<dbReference type="InterPro" id="IPR032675">
    <property type="entry name" value="LRR_dom_sf"/>
</dbReference>
<accession>U9UKL3</accession>
<dbReference type="AlphaFoldDB" id="U9UKL3"/>
<reference evidence="1" key="1">
    <citation type="submission" date="2013-07" db="EMBL/GenBank/DDBJ databases">
        <title>The genome of an arbuscular mycorrhizal fungus provides insights into the evolution of the oldest plant symbiosis.</title>
        <authorList>
            <consortium name="DOE Joint Genome Institute"/>
            <person name="Tisserant E."/>
            <person name="Malbreil M."/>
            <person name="Kuo A."/>
            <person name="Kohler A."/>
            <person name="Symeonidi A."/>
            <person name="Balestrini R."/>
            <person name="Charron P."/>
            <person name="Duensing N."/>
            <person name="Frei-dit-Frey N."/>
            <person name="Gianinazzi-Pearson V."/>
            <person name="Gilbert B."/>
            <person name="Handa Y."/>
            <person name="Hijri M."/>
            <person name="Kaul R."/>
            <person name="Kawaguchi M."/>
            <person name="Krajinski F."/>
            <person name="Lammers P."/>
            <person name="Lapierre D."/>
            <person name="Masclaux F.G."/>
            <person name="Murat C."/>
            <person name="Morin E."/>
            <person name="Ndikumana S."/>
            <person name="Pagni M."/>
            <person name="Petitpierre D."/>
            <person name="Requena N."/>
            <person name="Rosikiewicz P."/>
            <person name="Riley R."/>
            <person name="Saito K."/>
            <person name="San Clemente H."/>
            <person name="Shapiro H."/>
            <person name="van Tuinen D."/>
            <person name="Becard G."/>
            <person name="Bonfante P."/>
            <person name="Paszkowski U."/>
            <person name="Shachar-Hill Y."/>
            <person name="Young J.P."/>
            <person name="Sanders I.R."/>
            <person name="Henrissat B."/>
            <person name="Rensing S.A."/>
            <person name="Grigoriev I.V."/>
            <person name="Corradi N."/>
            <person name="Roux C."/>
            <person name="Martin F."/>
        </authorList>
    </citation>
    <scope>NUCLEOTIDE SEQUENCE</scope>
    <source>
        <strain evidence="1">DAOM 197198</strain>
    </source>
</reference>
<proteinExistence type="predicted"/>
<organism evidence="1">
    <name type="scientific">Rhizophagus irregularis (strain DAOM 181602 / DAOM 197198 / MUCL 43194)</name>
    <name type="common">Arbuscular mycorrhizal fungus</name>
    <name type="synonym">Glomus intraradices</name>
    <dbReference type="NCBI Taxonomy" id="747089"/>
    <lineage>
        <taxon>Eukaryota</taxon>
        <taxon>Fungi</taxon>
        <taxon>Fungi incertae sedis</taxon>
        <taxon>Mucoromycota</taxon>
        <taxon>Glomeromycotina</taxon>
        <taxon>Glomeromycetes</taxon>
        <taxon>Glomerales</taxon>
        <taxon>Glomeraceae</taxon>
        <taxon>Rhizophagus</taxon>
    </lineage>
</organism>
<dbReference type="EMBL" id="KI278582">
    <property type="protein sequence ID" value="ESA19093.1"/>
    <property type="molecule type" value="Genomic_DNA"/>
</dbReference>
<evidence type="ECO:0000313" key="1">
    <source>
        <dbReference type="EMBL" id="ESA19093.1"/>
    </source>
</evidence>